<evidence type="ECO:0000256" key="2">
    <source>
        <dbReference type="ARBA" id="ARBA00022438"/>
    </source>
</evidence>
<evidence type="ECO:0000259" key="9">
    <source>
        <dbReference type="PROSITE" id="PS00631"/>
    </source>
</evidence>
<keyword evidence="4" id="KW-0378">Hydrolase</keyword>
<keyword evidence="2" id="KW-0031">Aminopeptidase</keyword>
<feature type="non-terminal residue" evidence="10">
    <location>
        <position position="1"/>
    </location>
</feature>
<dbReference type="Gene3D" id="3.40.630.10">
    <property type="entry name" value="Zn peptidases"/>
    <property type="match status" value="1"/>
</dbReference>
<sequence length="211" mass="21706">SGAATVLGVMKTIAALGVACNVIGICACAENMPSGTAMRPGDIITAGSGKTIEVISTDAEGRLVLADAVWYACRQGASKVIDIATLTGAVIIALGNETAGIVTNNEELYTEIKQAGQKCGESYWQLPSLPECKEAIKSDIADLLNSAGRPGGTITGGLFIGEFVDKNIPWAHLDIGGTACTEKNKGILTKGATGFGIATLYKLLKGHSYEG</sequence>
<protein>
    <recommendedName>
        <fullName evidence="7">Probable cytosol aminopeptidase</fullName>
    </recommendedName>
    <alternativeName>
        <fullName evidence="8">Leucine aminopeptidase</fullName>
    </alternativeName>
    <alternativeName>
        <fullName evidence="5">Leucyl aminopeptidase</fullName>
    </alternativeName>
</protein>
<comment type="caution">
    <text evidence="10">The sequence shown here is derived from an EMBL/GenBank/DDBJ whole genome shotgun (WGS) entry which is preliminary data.</text>
</comment>
<evidence type="ECO:0000256" key="6">
    <source>
        <dbReference type="ARBA" id="ARBA00049972"/>
    </source>
</evidence>
<evidence type="ECO:0000256" key="3">
    <source>
        <dbReference type="ARBA" id="ARBA00022670"/>
    </source>
</evidence>
<dbReference type="InterPro" id="IPR000819">
    <property type="entry name" value="Peptidase_M17_C"/>
</dbReference>
<comment type="similarity">
    <text evidence="1">Belongs to the peptidase M17 family.</text>
</comment>
<evidence type="ECO:0000256" key="1">
    <source>
        <dbReference type="ARBA" id="ARBA00009528"/>
    </source>
</evidence>
<reference evidence="10" key="2">
    <citation type="journal article" date="2021" name="PeerJ">
        <title>Extensive microbial diversity within the chicken gut microbiome revealed by metagenomics and culture.</title>
        <authorList>
            <person name="Gilroy R."/>
            <person name="Ravi A."/>
            <person name="Getino M."/>
            <person name="Pursley I."/>
            <person name="Horton D.L."/>
            <person name="Alikhan N.F."/>
            <person name="Baker D."/>
            <person name="Gharbi K."/>
            <person name="Hall N."/>
            <person name="Watson M."/>
            <person name="Adriaenssens E.M."/>
            <person name="Foster-Nyarko E."/>
            <person name="Jarju S."/>
            <person name="Secka A."/>
            <person name="Antonio M."/>
            <person name="Oren A."/>
            <person name="Chaudhuri R.R."/>
            <person name="La Ragione R."/>
            <person name="Hildebrand F."/>
            <person name="Pallen M.J."/>
        </authorList>
    </citation>
    <scope>NUCLEOTIDE SEQUENCE</scope>
    <source>
        <strain evidence="10">CHK160-1198</strain>
    </source>
</reference>
<dbReference type="GO" id="GO:0070006">
    <property type="term" value="F:metalloaminopeptidase activity"/>
    <property type="evidence" value="ECO:0007669"/>
    <property type="project" value="InterPro"/>
</dbReference>
<dbReference type="PANTHER" id="PTHR11963:SF23">
    <property type="entry name" value="CYTOSOL AMINOPEPTIDASE"/>
    <property type="match status" value="1"/>
</dbReference>
<proteinExistence type="inferred from homology"/>
<dbReference type="GO" id="GO:0005737">
    <property type="term" value="C:cytoplasm"/>
    <property type="evidence" value="ECO:0007669"/>
    <property type="project" value="InterPro"/>
</dbReference>
<name>A0A9D1MR15_9FIRM</name>
<dbReference type="Pfam" id="PF00883">
    <property type="entry name" value="Peptidase_M17"/>
    <property type="match status" value="1"/>
</dbReference>
<feature type="domain" description="Cytosol aminopeptidase" evidence="9">
    <location>
        <begin position="56"/>
        <end position="63"/>
    </location>
</feature>
<dbReference type="Proteomes" id="UP000824099">
    <property type="component" value="Unassembled WGS sequence"/>
</dbReference>
<evidence type="ECO:0000256" key="4">
    <source>
        <dbReference type="ARBA" id="ARBA00022801"/>
    </source>
</evidence>
<dbReference type="PANTHER" id="PTHR11963">
    <property type="entry name" value="LEUCINE AMINOPEPTIDASE-RELATED"/>
    <property type="match status" value="1"/>
</dbReference>
<evidence type="ECO:0000313" key="10">
    <source>
        <dbReference type="EMBL" id="HIU64696.1"/>
    </source>
</evidence>
<evidence type="ECO:0000256" key="7">
    <source>
        <dbReference type="ARBA" id="ARBA00050021"/>
    </source>
</evidence>
<comment type="function">
    <text evidence="6">Presumably involved in the processing and regular turnover of intracellular proteins. Catalyzes the removal of unsubstituted N-terminal amino acids from various peptides.</text>
</comment>
<dbReference type="EMBL" id="DVNI01000110">
    <property type="protein sequence ID" value="HIU64696.1"/>
    <property type="molecule type" value="Genomic_DNA"/>
</dbReference>
<dbReference type="PROSITE" id="PS00631">
    <property type="entry name" value="CYTOSOL_AP"/>
    <property type="match status" value="1"/>
</dbReference>
<dbReference type="GO" id="GO:0006508">
    <property type="term" value="P:proteolysis"/>
    <property type="evidence" value="ECO:0007669"/>
    <property type="project" value="UniProtKB-KW"/>
</dbReference>
<dbReference type="GO" id="GO:0030145">
    <property type="term" value="F:manganese ion binding"/>
    <property type="evidence" value="ECO:0007669"/>
    <property type="project" value="InterPro"/>
</dbReference>
<gene>
    <name evidence="10" type="ORF">IAB06_06665</name>
</gene>
<dbReference type="InterPro" id="IPR011356">
    <property type="entry name" value="Leucine_aapep/pepB"/>
</dbReference>
<dbReference type="AlphaFoldDB" id="A0A9D1MR15"/>
<evidence type="ECO:0000256" key="5">
    <source>
        <dbReference type="ARBA" id="ARBA00033172"/>
    </source>
</evidence>
<accession>A0A9D1MR15</accession>
<keyword evidence="3" id="KW-0645">Protease</keyword>
<reference evidence="10" key="1">
    <citation type="submission" date="2020-10" db="EMBL/GenBank/DDBJ databases">
        <authorList>
            <person name="Gilroy R."/>
        </authorList>
    </citation>
    <scope>NUCLEOTIDE SEQUENCE</scope>
    <source>
        <strain evidence="10">CHK160-1198</strain>
    </source>
</reference>
<evidence type="ECO:0000313" key="11">
    <source>
        <dbReference type="Proteomes" id="UP000824099"/>
    </source>
</evidence>
<organism evidence="10 11">
    <name type="scientific">Candidatus Avacidaminococcus intestinavium</name>
    <dbReference type="NCBI Taxonomy" id="2840684"/>
    <lineage>
        <taxon>Bacteria</taxon>
        <taxon>Bacillati</taxon>
        <taxon>Bacillota</taxon>
        <taxon>Negativicutes</taxon>
        <taxon>Acidaminococcales</taxon>
        <taxon>Acidaminococcaceae</taxon>
        <taxon>Acidaminococcaceae incertae sedis</taxon>
        <taxon>Candidatus Avacidaminococcus</taxon>
    </lineage>
</organism>
<evidence type="ECO:0000256" key="8">
    <source>
        <dbReference type="ARBA" id="ARBA00050061"/>
    </source>
</evidence>
<dbReference type="SUPFAM" id="SSF53187">
    <property type="entry name" value="Zn-dependent exopeptidases"/>
    <property type="match status" value="1"/>
</dbReference>
<dbReference type="PRINTS" id="PR00481">
    <property type="entry name" value="LAMNOPPTDASE"/>
</dbReference>